<name>A0ABU9CED4_9BURK</name>
<keyword evidence="3" id="KW-1185">Reference proteome</keyword>
<proteinExistence type="predicted"/>
<gene>
    <name evidence="2" type="ORF">AACH10_07340</name>
</gene>
<accession>A0ABU9CED4</accession>
<dbReference type="EMBL" id="JBBUTH010000003">
    <property type="protein sequence ID" value="MEK8050046.1"/>
    <property type="molecule type" value="Genomic_DNA"/>
</dbReference>
<dbReference type="InterPro" id="IPR014717">
    <property type="entry name" value="Transl_elong_EF1B/ribsomal_bS6"/>
</dbReference>
<reference evidence="2 3" key="1">
    <citation type="submission" date="2024-04" db="EMBL/GenBank/DDBJ databases">
        <title>Novel species of the genus Ideonella isolated from streams.</title>
        <authorList>
            <person name="Lu H."/>
        </authorList>
    </citation>
    <scope>NUCLEOTIDE SEQUENCE [LARGE SCALE GENOMIC DNA]</scope>
    <source>
        <strain evidence="2 3">DXS22W</strain>
    </source>
</reference>
<comment type="caution">
    <text evidence="2">The sequence shown here is derived from an EMBL/GenBank/DDBJ whole genome shotgun (WGS) entry which is preliminary data.</text>
</comment>
<feature type="transmembrane region" description="Helical" evidence="1">
    <location>
        <begin position="32"/>
        <end position="52"/>
    </location>
</feature>
<protein>
    <submittedName>
        <fullName evidence="2">Uncharacterized protein</fullName>
    </submittedName>
</protein>
<keyword evidence="1" id="KW-0812">Transmembrane</keyword>
<organism evidence="2 3">
    <name type="scientific">Pseudaquabacterium inlustre</name>
    <dbReference type="NCBI Taxonomy" id="2984192"/>
    <lineage>
        <taxon>Bacteria</taxon>
        <taxon>Pseudomonadati</taxon>
        <taxon>Pseudomonadota</taxon>
        <taxon>Betaproteobacteria</taxon>
        <taxon>Burkholderiales</taxon>
        <taxon>Sphaerotilaceae</taxon>
        <taxon>Pseudaquabacterium</taxon>
    </lineage>
</organism>
<evidence type="ECO:0000313" key="3">
    <source>
        <dbReference type="Proteomes" id="UP001365405"/>
    </source>
</evidence>
<dbReference type="Gene3D" id="3.30.70.60">
    <property type="match status" value="1"/>
</dbReference>
<evidence type="ECO:0000313" key="2">
    <source>
        <dbReference type="EMBL" id="MEK8050046.1"/>
    </source>
</evidence>
<dbReference type="RefSeq" id="WP_341409715.1">
    <property type="nucleotide sequence ID" value="NZ_JBBUTH010000003.1"/>
</dbReference>
<keyword evidence="1" id="KW-0472">Membrane</keyword>
<evidence type="ECO:0000256" key="1">
    <source>
        <dbReference type="SAM" id="Phobius"/>
    </source>
</evidence>
<keyword evidence="1" id="KW-1133">Transmembrane helix</keyword>
<sequence length="202" mass="21361">MSTGAGLSVVMGHVLARALTRLRVHGRRRSALPVALGCTGLLGAAVLAGALVPHWQAQARAADHAWQQRVAQMRAAQARPATAGADQRLREALPPAGQTPRRLAELLALARQHGLVLGSLQQSSAQAGDGVGSQPLGWHVSGHYLSLRQFVAEALQADPALVLTQLRLSRTDSRSPVLQADLQWQLLHRAEQAGPAPAEAAR</sequence>
<dbReference type="Proteomes" id="UP001365405">
    <property type="component" value="Unassembled WGS sequence"/>
</dbReference>